<dbReference type="AlphaFoldDB" id="A0A3E0DZW9"/>
<dbReference type="InterPro" id="IPR050834">
    <property type="entry name" value="Glycosyltransf_2"/>
</dbReference>
<dbReference type="RefSeq" id="WP_086540659.1">
    <property type="nucleotide sequence ID" value="NZ_MSSW01000010.1"/>
</dbReference>
<evidence type="ECO:0000313" key="3">
    <source>
        <dbReference type="EMBL" id="REG91485.1"/>
    </source>
</evidence>
<dbReference type="Gene3D" id="3.90.550.10">
    <property type="entry name" value="Spore Coat Polysaccharide Biosynthesis Protein SpsA, Chain A"/>
    <property type="match status" value="1"/>
</dbReference>
<feature type="domain" description="Glycosyltransferase 2-like" evidence="2">
    <location>
        <begin position="7"/>
        <end position="166"/>
    </location>
</feature>
<gene>
    <name evidence="3" type="ORF">C8N25_10499</name>
</gene>
<dbReference type="EMBL" id="QUNF01000004">
    <property type="protein sequence ID" value="REG91485.1"/>
    <property type="molecule type" value="Genomic_DNA"/>
</dbReference>
<dbReference type="SUPFAM" id="SSF53448">
    <property type="entry name" value="Nucleotide-diphospho-sugar transferases"/>
    <property type="match status" value="1"/>
</dbReference>
<dbReference type="InterPro" id="IPR029044">
    <property type="entry name" value="Nucleotide-diphossugar_trans"/>
</dbReference>
<proteinExistence type="predicted"/>
<reference evidence="3 4" key="1">
    <citation type="submission" date="2018-08" db="EMBL/GenBank/DDBJ databases">
        <title>Genomic Encyclopedia of Archaeal and Bacterial Type Strains, Phase II (KMG-II): from individual species to whole genera.</title>
        <authorList>
            <person name="Goeker M."/>
        </authorList>
    </citation>
    <scope>NUCLEOTIDE SEQUENCE [LARGE SCALE GENOMIC DNA]</scope>
    <source>
        <strain evidence="3 4">DSM 15986</strain>
    </source>
</reference>
<dbReference type="OrthoDB" id="9802649at2"/>
<dbReference type="GO" id="GO:0016740">
    <property type="term" value="F:transferase activity"/>
    <property type="evidence" value="ECO:0007669"/>
    <property type="project" value="UniProtKB-KW"/>
</dbReference>
<comment type="caution">
    <text evidence="3">The sequence shown here is derived from an EMBL/GenBank/DDBJ whole genome shotgun (WGS) entry which is preliminary data.</text>
</comment>
<keyword evidence="4" id="KW-1185">Reference proteome</keyword>
<sequence>MPNPMVSIVMATYNGEKFLREQIESILSQSYYPFEFIVFDDCSTDGTPGILEVYQNQGKLRFFRNESNIGYVRNFEKAIYAAQGDLIALADQDDVWIPSKLDRLTRQIGQHLLIHSDARLIDENGVKLDCSLEESARKMTIPQNMTEAILNGFVTGCTCLFKRQLLDLALPFPDKLYIHDKWLGVLAFSKGGLTYLKEPLTDYRQHVQNNIGAGKPTVSLFKKIGKLLPWKQVTYQFEAFRAFLEKEKKFTELVQERLKIESKEVSRLIVFFDQVLSGKSLSRVIFFYLRNIGAFEKRKSISQKVYFFYLIILSFFYSRKLLKLKTTIASHQ</sequence>
<keyword evidence="1" id="KW-0472">Membrane</keyword>
<keyword evidence="1" id="KW-1133">Transmembrane helix</keyword>
<protein>
    <submittedName>
        <fullName evidence="3">Glycosyltransferase involved in cell wall biosynthesis</fullName>
    </submittedName>
</protein>
<evidence type="ECO:0000313" key="4">
    <source>
        <dbReference type="Proteomes" id="UP000256405"/>
    </source>
</evidence>
<evidence type="ECO:0000256" key="1">
    <source>
        <dbReference type="SAM" id="Phobius"/>
    </source>
</evidence>
<accession>A0A3E0DZW9</accession>
<feature type="transmembrane region" description="Helical" evidence="1">
    <location>
        <begin position="305"/>
        <end position="322"/>
    </location>
</feature>
<organism evidence="3 4">
    <name type="scientific">Algoriphagus antarcticus</name>
    <dbReference type="NCBI Taxonomy" id="238540"/>
    <lineage>
        <taxon>Bacteria</taxon>
        <taxon>Pseudomonadati</taxon>
        <taxon>Bacteroidota</taxon>
        <taxon>Cytophagia</taxon>
        <taxon>Cytophagales</taxon>
        <taxon>Cyclobacteriaceae</taxon>
        <taxon>Algoriphagus</taxon>
    </lineage>
</organism>
<dbReference type="Proteomes" id="UP000256405">
    <property type="component" value="Unassembled WGS sequence"/>
</dbReference>
<dbReference type="PANTHER" id="PTHR43685">
    <property type="entry name" value="GLYCOSYLTRANSFERASE"/>
    <property type="match status" value="1"/>
</dbReference>
<evidence type="ECO:0000259" key="2">
    <source>
        <dbReference type="Pfam" id="PF00535"/>
    </source>
</evidence>
<keyword evidence="1" id="KW-0812">Transmembrane</keyword>
<dbReference type="PANTHER" id="PTHR43685:SF11">
    <property type="entry name" value="GLYCOSYLTRANSFERASE TAGX-RELATED"/>
    <property type="match status" value="1"/>
</dbReference>
<dbReference type="Pfam" id="PF00535">
    <property type="entry name" value="Glycos_transf_2"/>
    <property type="match status" value="1"/>
</dbReference>
<dbReference type="CDD" id="cd04196">
    <property type="entry name" value="GT_2_like_d"/>
    <property type="match status" value="1"/>
</dbReference>
<dbReference type="InterPro" id="IPR001173">
    <property type="entry name" value="Glyco_trans_2-like"/>
</dbReference>
<keyword evidence="3" id="KW-0808">Transferase</keyword>
<name>A0A3E0DZW9_9BACT</name>